<dbReference type="RefSeq" id="WP_060913630.1">
    <property type="nucleotide sequence ID" value="NZ_KQ959927.1"/>
</dbReference>
<dbReference type="InterPro" id="IPR003593">
    <property type="entry name" value="AAA+_ATPase"/>
</dbReference>
<name>A0A134A585_9BACL</name>
<dbReference type="STRING" id="1379.HMPREF3186_00341"/>
<dbReference type="GO" id="GO:0043190">
    <property type="term" value="C:ATP-binding cassette (ABC) transporter complex"/>
    <property type="evidence" value="ECO:0007669"/>
    <property type="project" value="TreeGrafter"/>
</dbReference>
<proteinExistence type="inferred from homology"/>
<evidence type="ECO:0000259" key="9">
    <source>
        <dbReference type="PROSITE" id="PS50893"/>
    </source>
</evidence>
<dbReference type="InterPro" id="IPR015856">
    <property type="entry name" value="ABC_transpr_CbiO/EcfA_su"/>
</dbReference>
<keyword evidence="6 10" id="KW-0067">ATP-binding</keyword>
<dbReference type="SMART" id="SM00382">
    <property type="entry name" value="AAA"/>
    <property type="match status" value="2"/>
</dbReference>
<evidence type="ECO:0000256" key="1">
    <source>
        <dbReference type="ARBA" id="ARBA00004202"/>
    </source>
</evidence>
<dbReference type="PANTHER" id="PTHR43553">
    <property type="entry name" value="HEAVY METAL TRANSPORTER"/>
    <property type="match status" value="1"/>
</dbReference>
<comment type="caution">
    <text evidence="10">The sequence shown here is derived from an EMBL/GenBank/DDBJ whole genome shotgun (WGS) entry which is preliminary data.</text>
</comment>
<keyword evidence="5" id="KW-0547">Nucleotide-binding</keyword>
<dbReference type="AlphaFoldDB" id="A0A134A585"/>
<evidence type="ECO:0000256" key="4">
    <source>
        <dbReference type="ARBA" id="ARBA00022475"/>
    </source>
</evidence>
<dbReference type="Pfam" id="PF00005">
    <property type="entry name" value="ABC_tran"/>
    <property type="match status" value="2"/>
</dbReference>
<dbReference type="InterPro" id="IPR003439">
    <property type="entry name" value="ABC_transporter-like_ATP-bd"/>
</dbReference>
<keyword evidence="7" id="KW-1278">Translocase</keyword>
<keyword evidence="3" id="KW-0813">Transport</keyword>
<keyword evidence="8" id="KW-0472">Membrane</keyword>
<dbReference type="EMBL" id="LSDC01000020">
    <property type="protein sequence ID" value="KXB62877.1"/>
    <property type="molecule type" value="Genomic_DNA"/>
</dbReference>
<dbReference type="InterPro" id="IPR050095">
    <property type="entry name" value="ECF_ABC_transporter_ATP-bd"/>
</dbReference>
<organism evidence="10 11">
    <name type="scientific">Gemella haemolysans</name>
    <dbReference type="NCBI Taxonomy" id="1379"/>
    <lineage>
        <taxon>Bacteria</taxon>
        <taxon>Bacillati</taxon>
        <taxon>Bacillota</taxon>
        <taxon>Bacilli</taxon>
        <taxon>Bacillales</taxon>
        <taxon>Gemellaceae</taxon>
        <taxon>Gemella</taxon>
    </lineage>
</organism>
<accession>A0A134A585</accession>
<dbReference type="PANTHER" id="PTHR43553:SF27">
    <property type="entry name" value="ENERGY-COUPLING FACTOR TRANSPORTER ATP-BINDING PROTEIN ECFA2"/>
    <property type="match status" value="1"/>
</dbReference>
<evidence type="ECO:0000313" key="11">
    <source>
        <dbReference type="Proteomes" id="UP000070355"/>
    </source>
</evidence>
<feature type="domain" description="ABC transporter" evidence="9">
    <location>
        <begin position="240"/>
        <end position="456"/>
    </location>
</feature>
<protein>
    <submittedName>
        <fullName evidence="10">ABC transporter, ATP-binding protein</fullName>
    </submittedName>
</protein>
<dbReference type="SUPFAM" id="SSF52540">
    <property type="entry name" value="P-loop containing nucleoside triphosphate hydrolases"/>
    <property type="match status" value="2"/>
</dbReference>
<feature type="domain" description="ABC transporter" evidence="9">
    <location>
        <begin position="4"/>
        <end position="237"/>
    </location>
</feature>
<dbReference type="Gene3D" id="3.40.50.300">
    <property type="entry name" value="P-loop containing nucleotide triphosphate hydrolases"/>
    <property type="match status" value="2"/>
</dbReference>
<evidence type="ECO:0000256" key="8">
    <source>
        <dbReference type="ARBA" id="ARBA00023136"/>
    </source>
</evidence>
<gene>
    <name evidence="10" type="ORF">HMPREF3186_00341</name>
</gene>
<dbReference type="GO" id="GO:0042626">
    <property type="term" value="F:ATPase-coupled transmembrane transporter activity"/>
    <property type="evidence" value="ECO:0007669"/>
    <property type="project" value="TreeGrafter"/>
</dbReference>
<evidence type="ECO:0000313" key="10">
    <source>
        <dbReference type="EMBL" id="KXB62877.1"/>
    </source>
</evidence>
<evidence type="ECO:0000256" key="6">
    <source>
        <dbReference type="ARBA" id="ARBA00022840"/>
    </source>
</evidence>
<dbReference type="OrthoDB" id="501320at2"/>
<dbReference type="GO" id="GO:0005524">
    <property type="term" value="F:ATP binding"/>
    <property type="evidence" value="ECO:0007669"/>
    <property type="project" value="UniProtKB-KW"/>
</dbReference>
<reference evidence="11" key="1">
    <citation type="submission" date="2016-01" db="EMBL/GenBank/DDBJ databases">
        <authorList>
            <person name="Mitreva M."/>
            <person name="Pepin K.H."/>
            <person name="Mihindukulasuriya K.A."/>
            <person name="Fulton R."/>
            <person name="Fronick C."/>
            <person name="O'Laughlin M."/>
            <person name="Miner T."/>
            <person name="Herter B."/>
            <person name="Rosa B.A."/>
            <person name="Cordes M."/>
            <person name="Tomlinson C."/>
            <person name="Wollam A."/>
            <person name="Palsikar V.B."/>
            <person name="Mardis E.R."/>
            <person name="Wilson R.K."/>
        </authorList>
    </citation>
    <scope>NUCLEOTIDE SEQUENCE [LARGE SCALE GENOMIC DNA]</scope>
    <source>
        <strain evidence="11">DNF01167</strain>
    </source>
</reference>
<dbReference type="InterPro" id="IPR017871">
    <property type="entry name" value="ABC_transporter-like_CS"/>
</dbReference>
<evidence type="ECO:0000256" key="5">
    <source>
        <dbReference type="ARBA" id="ARBA00022741"/>
    </source>
</evidence>
<comment type="subcellular location">
    <subcellularLocation>
        <location evidence="1">Cell membrane</location>
        <topology evidence="1">Peripheral membrane protein</topology>
    </subcellularLocation>
</comment>
<dbReference type="InterPro" id="IPR027417">
    <property type="entry name" value="P-loop_NTPase"/>
</dbReference>
<evidence type="ECO:0000256" key="3">
    <source>
        <dbReference type="ARBA" id="ARBA00022448"/>
    </source>
</evidence>
<evidence type="ECO:0000256" key="7">
    <source>
        <dbReference type="ARBA" id="ARBA00022967"/>
    </source>
</evidence>
<dbReference type="GO" id="GO:0016887">
    <property type="term" value="F:ATP hydrolysis activity"/>
    <property type="evidence" value="ECO:0007669"/>
    <property type="project" value="InterPro"/>
</dbReference>
<comment type="similarity">
    <text evidence="2">Belongs to the ABC transporter superfamily.</text>
</comment>
<evidence type="ECO:0000256" key="2">
    <source>
        <dbReference type="ARBA" id="ARBA00005417"/>
    </source>
</evidence>
<dbReference type="Proteomes" id="UP000070355">
    <property type="component" value="Unassembled WGS sequence"/>
</dbReference>
<dbReference type="PATRIC" id="fig|1379.3.peg.337"/>
<sequence length="456" mass="52589">MNIIEIDNFSLKIKDTVLFDNVSLKIKEHSWLVLTGNIGSGKSTLLRTICKLNKEHYEGVITYKGKNIVDIPMQEHVKNIGYVMQHAINQFVMPTLEEEIIFALENLCLEPQIIDEKLDYALSITNTQEISTKHIHTLSGGERQRAAFAVALAMGSEVLILDEPFANVDKKTRNSLLTLLKDLNNQGVTIIVCDHEHHLYLNYADTFTYLSDGNLELITNPISKNSNVKLYNNTHSEQILRLENISIQQGNKELLNVDDFHIFKGITTLTGDNGTGKTTLLHAISQLKKYDGKIYFNEEKVKKSRKLYKKISTCLQDAFQQFISLMPREEISMQKDIWEHATLWQERLLKEFDLEKELDKSLYYYSGGQRKLIQLMCLLSQKTELLLLDEPFTHLDERACSFIMDWIEENKRLAGQSFIIVSHRLEPLNNRSDYHIEISNNTLHHIKGDNYGKENN</sequence>
<dbReference type="PROSITE" id="PS00211">
    <property type="entry name" value="ABC_TRANSPORTER_1"/>
    <property type="match status" value="1"/>
</dbReference>
<dbReference type="CDD" id="cd03225">
    <property type="entry name" value="ABC_cobalt_CbiO_domain1"/>
    <property type="match status" value="2"/>
</dbReference>
<dbReference type="PROSITE" id="PS50893">
    <property type="entry name" value="ABC_TRANSPORTER_2"/>
    <property type="match status" value="2"/>
</dbReference>
<keyword evidence="4" id="KW-1003">Cell membrane</keyword>